<dbReference type="Proteomes" id="UP001151760">
    <property type="component" value="Unassembled WGS sequence"/>
</dbReference>
<dbReference type="EMBL" id="BQNB010019164">
    <property type="protein sequence ID" value="GJT82406.1"/>
    <property type="molecule type" value="Genomic_DNA"/>
</dbReference>
<keyword evidence="1" id="KW-0812">Transmembrane</keyword>
<evidence type="ECO:0000313" key="3">
    <source>
        <dbReference type="Proteomes" id="UP001151760"/>
    </source>
</evidence>
<gene>
    <name evidence="2" type="ORF">Tco_1056748</name>
</gene>
<accession>A0ABQ5H4E9</accession>
<keyword evidence="1" id="KW-1133">Transmembrane helix</keyword>
<proteinExistence type="predicted"/>
<reference evidence="2" key="2">
    <citation type="submission" date="2022-01" db="EMBL/GenBank/DDBJ databases">
        <authorList>
            <person name="Yamashiro T."/>
            <person name="Shiraishi A."/>
            <person name="Satake H."/>
            <person name="Nakayama K."/>
        </authorList>
    </citation>
    <scope>NUCLEOTIDE SEQUENCE</scope>
</reference>
<comment type="caution">
    <text evidence="2">The sequence shown here is derived from an EMBL/GenBank/DDBJ whole genome shotgun (WGS) entry which is preliminary data.</text>
</comment>
<evidence type="ECO:0000256" key="1">
    <source>
        <dbReference type="SAM" id="Phobius"/>
    </source>
</evidence>
<organism evidence="2 3">
    <name type="scientific">Tanacetum coccineum</name>
    <dbReference type="NCBI Taxonomy" id="301880"/>
    <lineage>
        <taxon>Eukaryota</taxon>
        <taxon>Viridiplantae</taxon>
        <taxon>Streptophyta</taxon>
        <taxon>Embryophyta</taxon>
        <taxon>Tracheophyta</taxon>
        <taxon>Spermatophyta</taxon>
        <taxon>Magnoliopsida</taxon>
        <taxon>eudicotyledons</taxon>
        <taxon>Gunneridae</taxon>
        <taxon>Pentapetalae</taxon>
        <taxon>asterids</taxon>
        <taxon>campanulids</taxon>
        <taxon>Asterales</taxon>
        <taxon>Asteraceae</taxon>
        <taxon>Asteroideae</taxon>
        <taxon>Anthemideae</taxon>
        <taxon>Anthemidinae</taxon>
        <taxon>Tanacetum</taxon>
    </lineage>
</organism>
<reference evidence="2" key="1">
    <citation type="journal article" date="2022" name="Int. J. Mol. Sci.">
        <title>Draft Genome of Tanacetum Coccineum: Genomic Comparison of Closely Related Tanacetum-Family Plants.</title>
        <authorList>
            <person name="Yamashiro T."/>
            <person name="Shiraishi A."/>
            <person name="Nakayama K."/>
            <person name="Satake H."/>
        </authorList>
    </citation>
    <scope>NUCLEOTIDE SEQUENCE</scope>
</reference>
<keyword evidence="3" id="KW-1185">Reference proteome</keyword>
<evidence type="ECO:0000313" key="2">
    <source>
        <dbReference type="EMBL" id="GJT82406.1"/>
    </source>
</evidence>
<name>A0ABQ5H4E9_9ASTR</name>
<protein>
    <submittedName>
        <fullName evidence="2">Uncharacterized protein</fullName>
    </submittedName>
</protein>
<feature type="transmembrane region" description="Helical" evidence="1">
    <location>
        <begin position="158"/>
        <end position="178"/>
    </location>
</feature>
<keyword evidence="1" id="KW-0472">Membrane</keyword>
<sequence>MSLVSISPPFASTHESRYFRCHPRCRMFEIRSLEGCKSVMSSHQLLNDVEDFWRTIKNDWTVVAGSCIPRGSVHVNSDSIHTTTIGKTVLKTGSSLAIQALETGSCLLRDVCASLDSAVHRVKCCLPLIAALLLRSLLLVVCGCRLSSAASIISVPCWQFQVAFLLVMFQLVIVLVSADKKATNGDRIC</sequence>